<evidence type="ECO:0000313" key="1">
    <source>
        <dbReference type="EMBL" id="QZE13970.1"/>
    </source>
</evidence>
<proteinExistence type="predicted"/>
<keyword evidence="2" id="KW-1185">Reference proteome</keyword>
<protein>
    <submittedName>
        <fullName evidence="1">Uncharacterized protein</fullName>
    </submittedName>
</protein>
<accession>A0AC61NN67</accession>
<evidence type="ECO:0000313" key="2">
    <source>
        <dbReference type="Proteomes" id="UP000826212"/>
    </source>
</evidence>
<sequence length="51" mass="5493">MKHLISLASGDADAEDASDSISSVLDAYEARAIEEDVEEELLDVELVESLV</sequence>
<organism evidence="1 2">
    <name type="scientific">Halosquirtibacter laminarini</name>
    <dbReference type="NCBI Taxonomy" id="3374600"/>
    <lineage>
        <taxon>Bacteria</taxon>
        <taxon>Pseudomonadati</taxon>
        <taxon>Bacteroidota</taxon>
        <taxon>Bacteroidia</taxon>
        <taxon>Marinilabiliales</taxon>
        <taxon>Prolixibacteraceae</taxon>
        <taxon>Halosquirtibacter</taxon>
    </lineage>
</organism>
<name>A0AC61NN67_9BACT</name>
<dbReference type="EMBL" id="CP081303">
    <property type="protein sequence ID" value="QZE13970.1"/>
    <property type="molecule type" value="Genomic_DNA"/>
</dbReference>
<gene>
    <name evidence="1" type="ORF">K4L44_15790</name>
</gene>
<reference evidence="1" key="1">
    <citation type="submission" date="2021-08" db="EMBL/GenBank/DDBJ databases">
        <title>Novel anaerobic bacterium isolated from sea squirt in East Sea, Republic of Korea.</title>
        <authorList>
            <person name="Nguyen T.H."/>
            <person name="Li Z."/>
            <person name="Lee Y.-J."/>
            <person name="Ko J."/>
            <person name="Kim S.-G."/>
        </authorList>
    </citation>
    <scope>NUCLEOTIDE SEQUENCE</scope>
    <source>
        <strain evidence="1">KCTC 25031</strain>
    </source>
</reference>
<dbReference type="Proteomes" id="UP000826212">
    <property type="component" value="Chromosome"/>
</dbReference>